<feature type="signal peptide" evidence="1">
    <location>
        <begin position="1"/>
        <end position="23"/>
    </location>
</feature>
<evidence type="ECO:0000313" key="3">
    <source>
        <dbReference type="Proteomes" id="UP000198858"/>
    </source>
</evidence>
<dbReference type="AlphaFoldDB" id="A0A1H1NKP8"/>
<feature type="chain" id="PRO_5009255670" evidence="1">
    <location>
        <begin position="24"/>
        <end position="142"/>
    </location>
</feature>
<accession>A0A1H1NKP8</accession>
<keyword evidence="1" id="KW-0732">Signal</keyword>
<dbReference type="STRING" id="1250231.SAMN04488552_1741"/>
<evidence type="ECO:0000313" key="2">
    <source>
        <dbReference type="EMBL" id="SDR98889.1"/>
    </source>
</evidence>
<organism evidence="2 3">
    <name type="scientific">Christiangramia echinicola</name>
    <dbReference type="NCBI Taxonomy" id="279359"/>
    <lineage>
        <taxon>Bacteria</taxon>
        <taxon>Pseudomonadati</taxon>
        <taxon>Bacteroidota</taxon>
        <taxon>Flavobacteriia</taxon>
        <taxon>Flavobacteriales</taxon>
        <taxon>Flavobacteriaceae</taxon>
        <taxon>Christiangramia</taxon>
    </lineage>
</organism>
<evidence type="ECO:0000256" key="1">
    <source>
        <dbReference type="SAM" id="SignalP"/>
    </source>
</evidence>
<keyword evidence="3" id="KW-1185">Reference proteome</keyword>
<dbReference type="GO" id="GO:0051213">
    <property type="term" value="F:dioxygenase activity"/>
    <property type="evidence" value="ECO:0007669"/>
    <property type="project" value="UniProtKB-KW"/>
</dbReference>
<dbReference type="EMBL" id="LT629745">
    <property type="protein sequence ID" value="SDR98889.1"/>
    <property type="molecule type" value="Genomic_DNA"/>
</dbReference>
<gene>
    <name evidence="2" type="ORF">SAMN04488552_1741</name>
</gene>
<keyword evidence="2" id="KW-0560">Oxidoreductase</keyword>
<proteinExistence type="predicted"/>
<name>A0A1H1NKP8_9FLAO</name>
<protein>
    <submittedName>
        <fullName evidence="2">Ferredoxin subunit of nitrite reductase or a ring-hydroxylating dioxygenase</fullName>
    </submittedName>
</protein>
<sequence>MKKTLFILSIISLLMACSGSDDSYRNNPNLPNVNFRFQLNLNLPEYNDLQFPGNSYATYNHGVRGVVIYNINNQQYAAFELSDPNHPPSSCSGMTVNGVIASCGCDDNEYNVITGELVDGEGEYTMQPYRVQRSGDLLEVFN</sequence>
<keyword evidence="2" id="KW-0223">Dioxygenase</keyword>
<reference evidence="2 3" key="1">
    <citation type="submission" date="2016-10" db="EMBL/GenBank/DDBJ databases">
        <authorList>
            <person name="Varghese N."/>
            <person name="Submissions S."/>
        </authorList>
    </citation>
    <scope>NUCLEOTIDE SEQUENCE [LARGE SCALE GENOMIC DNA]</scope>
    <source>
        <strain evidence="2 3">Mar_2010_102</strain>
    </source>
</reference>
<dbReference type="PROSITE" id="PS51257">
    <property type="entry name" value="PROKAR_LIPOPROTEIN"/>
    <property type="match status" value="1"/>
</dbReference>
<dbReference type="Proteomes" id="UP000198858">
    <property type="component" value="Chromosome I"/>
</dbReference>